<organism evidence="3 4">
    <name type="scientific">Agrilus planipennis</name>
    <name type="common">Emerald ash borer</name>
    <name type="synonym">Agrilus marcopoli</name>
    <dbReference type="NCBI Taxonomy" id="224129"/>
    <lineage>
        <taxon>Eukaryota</taxon>
        <taxon>Metazoa</taxon>
        <taxon>Ecdysozoa</taxon>
        <taxon>Arthropoda</taxon>
        <taxon>Hexapoda</taxon>
        <taxon>Insecta</taxon>
        <taxon>Pterygota</taxon>
        <taxon>Neoptera</taxon>
        <taxon>Endopterygota</taxon>
        <taxon>Coleoptera</taxon>
        <taxon>Polyphaga</taxon>
        <taxon>Elateriformia</taxon>
        <taxon>Buprestoidea</taxon>
        <taxon>Buprestidae</taxon>
        <taxon>Agrilinae</taxon>
        <taxon>Agrilus</taxon>
    </lineage>
</organism>
<dbReference type="GO" id="GO:0005615">
    <property type="term" value="C:extracellular space"/>
    <property type="evidence" value="ECO:0007669"/>
    <property type="project" value="TreeGrafter"/>
</dbReference>
<name>A0A7F5RGQ3_AGRPL</name>
<evidence type="ECO:0000256" key="1">
    <source>
        <dbReference type="ARBA" id="ARBA00022460"/>
    </source>
</evidence>
<dbReference type="PANTHER" id="PTHR12236">
    <property type="entry name" value="STRUCTURAL CONTITUENT OF CUTICLE"/>
    <property type="match status" value="1"/>
</dbReference>
<proteinExistence type="predicted"/>
<evidence type="ECO:0000256" key="2">
    <source>
        <dbReference type="PROSITE-ProRule" id="PRU00497"/>
    </source>
</evidence>
<dbReference type="RefSeq" id="XP_025835171.1">
    <property type="nucleotide sequence ID" value="XM_025979386.1"/>
</dbReference>
<dbReference type="AlphaFoldDB" id="A0A7F5RGQ3"/>
<sequence length="104" mass="11768">MPFDFKYSVRDDFGNDYTHNAINDGDRTTGEYKVLLPDGRTQVIKYIADWATGFHAQVSYEGQPSYPAPGVRRPTGPPSTPPVTGIYFSNLFNILLKTYLLIKY</sequence>
<dbReference type="PROSITE" id="PS00233">
    <property type="entry name" value="CHIT_BIND_RR_1"/>
    <property type="match status" value="1"/>
</dbReference>
<protein>
    <submittedName>
        <fullName evidence="4">Pro-resilin-like</fullName>
    </submittedName>
</protein>
<evidence type="ECO:0000313" key="3">
    <source>
        <dbReference type="Proteomes" id="UP000192223"/>
    </source>
</evidence>
<dbReference type="GO" id="GO:0042302">
    <property type="term" value="F:structural constituent of cuticle"/>
    <property type="evidence" value="ECO:0007669"/>
    <property type="project" value="UniProtKB-UniRule"/>
</dbReference>
<keyword evidence="3" id="KW-1185">Reference proteome</keyword>
<dbReference type="GO" id="GO:0031012">
    <property type="term" value="C:extracellular matrix"/>
    <property type="evidence" value="ECO:0007669"/>
    <property type="project" value="TreeGrafter"/>
</dbReference>
<dbReference type="KEGG" id="apln:112905938"/>
<accession>A0A7F5RGQ3</accession>
<dbReference type="InParanoid" id="A0A7F5RGQ3"/>
<dbReference type="Proteomes" id="UP000192223">
    <property type="component" value="Unplaced"/>
</dbReference>
<dbReference type="PROSITE" id="PS51155">
    <property type="entry name" value="CHIT_BIND_RR_2"/>
    <property type="match status" value="1"/>
</dbReference>
<dbReference type="InterPro" id="IPR031311">
    <property type="entry name" value="CHIT_BIND_RR_consensus"/>
</dbReference>
<dbReference type="PANTHER" id="PTHR12236:SF79">
    <property type="entry name" value="CUTICULAR PROTEIN 50CB-RELATED"/>
    <property type="match status" value="1"/>
</dbReference>
<dbReference type="InterPro" id="IPR051217">
    <property type="entry name" value="Insect_Cuticle_Struc_Prot"/>
</dbReference>
<dbReference type="OrthoDB" id="6365837at2759"/>
<gene>
    <name evidence="4" type="primary">LOC112905938</name>
</gene>
<dbReference type="InterPro" id="IPR000618">
    <property type="entry name" value="Insect_cuticle"/>
</dbReference>
<dbReference type="GeneID" id="112905938"/>
<keyword evidence="1 2" id="KW-0193">Cuticle</keyword>
<reference evidence="4" key="1">
    <citation type="submission" date="2025-08" db="UniProtKB">
        <authorList>
            <consortium name="RefSeq"/>
        </authorList>
    </citation>
    <scope>IDENTIFICATION</scope>
    <source>
        <tissue evidence="4">Entire body</tissue>
    </source>
</reference>
<dbReference type="Pfam" id="PF00379">
    <property type="entry name" value="Chitin_bind_4"/>
    <property type="match status" value="1"/>
</dbReference>
<evidence type="ECO:0000313" key="4">
    <source>
        <dbReference type="RefSeq" id="XP_025835171.1"/>
    </source>
</evidence>